<dbReference type="Pfam" id="PF01545">
    <property type="entry name" value="Cation_efflux"/>
    <property type="match status" value="1"/>
</dbReference>
<sequence length="340" mass="37462">MSNYPPLPQDLEEKLRRARRLEWWTLIWMVSIVVLIYLVMGNSQAMKSAWIEDMLSLIPPILFLVTARIERVPPNRKYPYVLHRAGTLAFALAAAALSVMGGYLVYDAASVLLRQEHPTIGSMQLFGTQVWMGWLMMAALVYSVVPPVVLGRRKAKLARPLQDKVLHADAQMNAADWKTGLAGILGLTGIAFGLWWADAVAAGLIGFDILKDGLKSLRTSVAELLDGAPRQLDNNANQQVVDQLNQRIAEDRHLPAGAVEVKIREAGRYLHVVLGSDTALRPDPAEAERLFGPHAWRVVTLAGSLEAEDRRPLAESEADPSTSRRTPHNPSPPLGDGPEK</sequence>
<gene>
    <name evidence="9" type="ORF">KY465_08290</name>
</gene>
<dbReference type="Proteomes" id="UP001430804">
    <property type="component" value="Unassembled WGS sequence"/>
</dbReference>
<comment type="subcellular location">
    <subcellularLocation>
        <location evidence="1">Membrane</location>
        <topology evidence="1">Multi-pass membrane protein</topology>
    </subcellularLocation>
</comment>
<dbReference type="EMBL" id="JAHWQX010000002">
    <property type="protein sequence ID" value="MBW3097277.1"/>
    <property type="molecule type" value="Genomic_DNA"/>
</dbReference>
<keyword evidence="5 7" id="KW-0472">Membrane</keyword>
<accession>A0ABS6WMU1</accession>
<organism evidence="9 10">
    <name type="scientific">Pseudohoeflea coraliihabitans</name>
    <dbReference type="NCBI Taxonomy" id="2860393"/>
    <lineage>
        <taxon>Bacteria</taxon>
        <taxon>Pseudomonadati</taxon>
        <taxon>Pseudomonadota</taxon>
        <taxon>Alphaproteobacteria</taxon>
        <taxon>Hyphomicrobiales</taxon>
        <taxon>Rhizobiaceae</taxon>
        <taxon>Pseudohoeflea</taxon>
    </lineage>
</organism>
<evidence type="ECO:0000256" key="5">
    <source>
        <dbReference type="ARBA" id="ARBA00023136"/>
    </source>
</evidence>
<evidence type="ECO:0000256" key="1">
    <source>
        <dbReference type="ARBA" id="ARBA00004141"/>
    </source>
</evidence>
<evidence type="ECO:0000259" key="8">
    <source>
        <dbReference type="Pfam" id="PF01545"/>
    </source>
</evidence>
<feature type="transmembrane region" description="Helical" evidence="7">
    <location>
        <begin position="21"/>
        <end position="38"/>
    </location>
</feature>
<evidence type="ECO:0000313" key="9">
    <source>
        <dbReference type="EMBL" id="MBW3097277.1"/>
    </source>
</evidence>
<keyword evidence="10" id="KW-1185">Reference proteome</keyword>
<feature type="domain" description="Cation efflux protein transmembrane" evidence="8">
    <location>
        <begin position="29"/>
        <end position="225"/>
    </location>
</feature>
<dbReference type="InterPro" id="IPR058533">
    <property type="entry name" value="Cation_efflux_TM"/>
</dbReference>
<dbReference type="RefSeq" id="WP_219201205.1">
    <property type="nucleotide sequence ID" value="NZ_JAHWQX010000002.1"/>
</dbReference>
<evidence type="ECO:0000256" key="2">
    <source>
        <dbReference type="ARBA" id="ARBA00022448"/>
    </source>
</evidence>
<name>A0ABS6WMU1_9HYPH</name>
<reference evidence="9" key="1">
    <citation type="submission" date="2021-07" db="EMBL/GenBank/DDBJ databases">
        <title>Pseudohoeflea marina sp. nov. a polyhydroxyalcanoate-producing bacterium.</title>
        <authorList>
            <person name="Zheng W."/>
            <person name="Yu S."/>
            <person name="Huang Y."/>
        </authorList>
    </citation>
    <scope>NUCLEOTIDE SEQUENCE</scope>
    <source>
        <strain evidence="9">DP4N28-3</strain>
    </source>
</reference>
<feature type="region of interest" description="Disordered" evidence="6">
    <location>
        <begin position="307"/>
        <end position="340"/>
    </location>
</feature>
<proteinExistence type="predicted"/>
<feature type="transmembrane region" description="Helical" evidence="7">
    <location>
        <begin position="131"/>
        <end position="150"/>
    </location>
</feature>
<dbReference type="InterPro" id="IPR050291">
    <property type="entry name" value="CDF_Transporter"/>
</dbReference>
<keyword evidence="4 7" id="KW-1133">Transmembrane helix</keyword>
<protein>
    <submittedName>
        <fullName evidence="9">Cation transporter</fullName>
    </submittedName>
</protein>
<evidence type="ECO:0000313" key="10">
    <source>
        <dbReference type="Proteomes" id="UP001430804"/>
    </source>
</evidence>
<evidence type="ECO:0000256" key="7">
    <source>
        <dbReference type="SAM" id="Phobius"/>
    </source>
</evidence>
<dbReference type="PANTHER" id="PTHR43840">
    <property type="entry name" value="MITOCHONDRIAL METAL TRANSPORTER 1-RELATED"/>
    <property type="match status" value="1"/>
</dbReference>
<feature type="transmembrane region" description="Helical" evidence="7">
    <location>
        <begin position="50"/>
        <end position="69"/>
    </location>
</feature>
<evidence type="ECO:0000256" key="6">
    <source>
        <dbReference type="SAM" id="MobiDB-lite"/>
    </source>
</evidence>
<evidence type="ECO:0000256" key="4">
    <source>
        <dbReference type="ARBA" id="ARBA00022989"/>
    </source>
</evidence>
<feature type="transmembrane region" description="Helical" evidence="7">
    <location>
        <begin position="81"/>
        <end position="106"/>
    </location>
</feature>
<evidence type="ECO:0000256" key="3">
    <source>
        <dbReference type="ARBA" id="ARBA00022692"/>
    </source>
</evidence>
<keyword evidence="2" id="KW-0813">Transport</keyword>
<dbReference type="PANTHER" id="PTHR43840:SF15">
    <property type="entry name" value="MITOCHONDRIAL METAL TRANSPORTER 1-RELATED"/>
    <property type="match status" value="1"/>
</dbReference>
<comment type="caution">
    <text evidence="9">The sequence shown here is derived from an EMBL/GenBank/DDBJ whole genome shotgun (WGS) entry which is preliminary data.</text>
</comment>
<feature type="compositionally biased region" description="Pro residues" evidence="6">
    <location>
        <begin position="329"/>
        <end position="340"/>
    </location>
</feature>
<keyword evidence="3 7" id="KW-0812">Transmembrane</keyword>